<dbReference type="PROSITE" id="PS50972">
    <property type="entry name" value="PTERIN_BINDING"/>
    <property type="match status" value="1"/>
</dbReference>
<evidence type="ECO:0000313" key="3">
    <source>
        <dbReference type="Proteomes" id="UP000324479"/>
    </source>
</evidence>
<dbReference type="RefSeq" id="WP_150075862.1">
    <property type="nucleotide sequence ID" value="NZ_VWOX01000003.1"/>
</dbReference>
<dbReference type="Proteomes" id="UP000324479">
    <property type="component" value="Unassembled WGS sequence"/>
</dbReference>
<accession>A0A5M6DJX0</accession>
<feature type="domain" description="Pterin-binding" evidence="1">
    <location>
        <begin position="103"/>
        <end position="335"/>
    </location>
</feature>
<dbReference type="Pfam" id="PF20123">
    <property type="entry name" value="DUF6513"/>
    <property type="match status" value="1"/>
</dbReference>
<proteinExistence type="predicted"/>
<dbReference type="Gene3D" id="3.20.20.20">
    <property type="entry name" value="Dihydropteroate synthase-like"/>
    <property type="match status" value="1"/>
</dbReference>
<dbReference type="SUPFAM" id="SSF51717">
    <property type="entry name" value="Dihydropteroate synthetase-like"/>
    <property type="match status" value="1"/>
</dbReference>
<gene>
    <name evidence="2" type="ORF">FYK55_06905</name>
</gene>
<organism evidence="2 3">
    <name type="scientific">Roseiconus nitratireducens</name>
    <dbReference type="NCBI Taxonomy" id="2605748"/>
    <lineage>
        <taxon>Bacteria</taxon>
        <taxon>Pseudomonadati</taxon>
        <taxon>Planctomycetota</taxon>
        <taxon>Planctomycetia</taxon>
        <taxon>Pirellulales</taxon>
        <taxon>Pirellulaceae</taxon>
        <taxon>Roseiconus</taxon>
    </lineage>
</organism>
<dbReference type="EMBL" id="VWOX01000003">
    <property type="protein sequence ID" value="KAA5545595.1"/>
    <property type="molecule type" value="Genomic_DNA"/>
</dbReference>
<dbReference type="InterPro" id="IPR045406">
    <property type="entry name" value="DUF6513"/>
</dbReference>
<comment type="caution">
    <text evidence="2">The sequence shown here is derived from an EMBL/GenBank/DDBJ whole genome shotgun (WGS) entry which is preliminary data.</text>
</comment>
<evidence type="ECO:0000313" key="2">
    <source>
        <dbReference type="EMBL" id="KAA5545595.1"/>
    </source>
</evidence>
<reference evidence="2 3" key="1">
    <citation type="submission" date="2019-08" db="EMBL/GenBank/DDBJ databases">
        <authorList>
            <person name="Dhanesh K."/>
            <person name="Kumar G."/>
            <person name="Sasikala C."/>
            <person name="Venkata Ramana C."/>
        </authorList>
    </citation>
    <scope>NUCLEOTIDE SEQUENCE [LARGE SCALE GENOMIC DNA]</scope>
    <source>
        <strain evidence="2 3">JC645</strain>
    </source>
</reference>
<dbReference type="AlphaFoldDB" id="A0A5M6DJX0"/>
<name>A0A5M6DJX0_9BACT</name>
<dbReference type="InterPro" id="IPR000489">
    <property type="entry name" value="Pterin-binding_dom"/>
</dbReference>
<sequence length="473" mass="52820">MQTSLELPQHAHLHFVTGKLAEHAVRNTVAPLAEQYRFGYSVGVMPITVAALMTPKWLVRKLDFPPETTHVILPGYCDAGVETLQQTLQPTVVVGPKDCRDLAVLFGGGTEPLSLQESDIEIIAEINHVPRLPMDEVFSIAQRLARDGAEMIDLGCDPATRFQDLGRCVKGLIDLGLRVSVDTFDPWEAQTATDAGASLVLSVNHSNRHAAPDWNAEVVAIPDTPNDLDSLDKTVEFLTRNNVPLRLDPILEPIGTGLAASLVRYATVRERYPELPMMMGIGNLTELTDVDSAGINFMLLGICQELQIGSVLTTEVINWARSSVRECDHARRLVHTAVQRGVPPKNMSDQLVMLRDRRLLPFDPATLTALAESIKDNNYRLFAQDQSIHLLSRQLHLSDRDPFRLFDRLLDEPIAENVDRGHAFYLGYEMAKASIALTLGKQYEQDRALDWGLLTRPETLHRIARTARRRRKQ</sequence>
<protein>
    <submittedName>
        <fullName evidence="2">Dihydropteroate synthase</fullName>
    </submittedName>
</protein>
<keyword evidence="3" id="KW-1185">Reference proteome</keyword>
<evidence type="ECO:0000259" key="1">
    <source>
        <dbReference type="PROSITE" id="PS50972"/>
    </source>
</evidence>
<dbReference type="GO" id="GO:0042558">
    <property type="term" value="P:pteridine-containing compound metabolic process"/>
    <property type="evidence" value="ECO:0007669"/>
    <property type="project" value="InterPro"/>
</dbReference>
<dbReference type="InterPro" id="IPR011005">
    <property type="entry name" value="Dihydropteroate_synth-like_sf"/>
</dbReference>